<dbReference type="EMBL" id="JACHOO010000001">
    <property type="protein sequence ID" value="MBB5751603.1"/>
    <property type="molecule type" value="Genomic_DNA"/>
</dbReference>
<dbReference type="PANTHER" id="PTHR42686">
    <property type="entry name" value="GH17980P-RELATED"/>
    <property type="match status" value="1"/>
</dbReference>
<protein>
    <submittedName>
        <fullName evidence="2">D-threo-aldose 1-dehydrogenase</fullName>
        <ecNumber evidence="2">1.1.1.122</ecNumber>
    </submittedName>
</protein>
<dbReference type="Pfam" id="PF00248">
    <property type="entry name" value="Aldo_ket_red"/>
    <property type="match status" value="1"/>
</dbReference>
<dbReference type="Gene3D" id="3.20.20.100">
    <property type="entry name" value="NADP-dependent oxidoreductase domain"/>
    <property type="match status" value="1"/>
</dbReference>
<reference evidence="2 3" key="1">
    <citation type="submission" date="2020-08" db="EMBL/GenBank/DDBJ databases">
        <title>Genomic Encyclopedia of Type Strains, Phase IV (KMG-IV): sequencing the most valuable type-strain genomes for metagenomic binning, comparative biology and taxonomic classification.</title>
        <authorList>
            <person name="Goeker M."/>
        </authorList>
    </citation>
    <scope>NUCLEOTIDE SEQUENCE [LARGE SCALE GENOMIC DNA]</scope>
    <source>
        <strain evidence="2 3">DSM 16268</strain>
    </source>
</reference>
<proteinExistence type="predicted"/>
<gene>
    <name evidence="2" type="ORF">GGQ63_000646</name>
</gene>
<feature type="domain" description="NADP-dependent oxidoreductase" evidence="1">
    <location>
        <begin position="19"/>
        <end position="329"/>
    </location>
</feature>
<keyword evidence="2" id="KW-0560">Oxidoreductase</keyword>
<name>A0A7W9FKU7_9HYPH</name>
<sequence>MKATDRRPLGKSGIEVTLLGLGGAPLGDLYEAIPEDRALATIETAYRLGVRLYDTAPYYGQGISEHRFGHVLRQRPDERDEIVLSTKIGRYMVPEHRSKVDHSVFKGGLDFRLIADYSYDGTMRALDQSWQRLGMNRIDIVHIHDVDVRSWGGVEAYEARFKEAADGAYKALDELRSAGVVGAIGVGVNEIEPLLAFSKVGDFDCFMLAGRYTLLEHAALDELLPLCETRGIGILTAGPYNSGILATGARPGAKYNYQPAPQDILDRVAGIEAVCGRHGVPLPAAAVQFPLAHPAISAMVPGAVRPEEVEANVKLVETPIPADFWAELKHEGLLRADAPTP</sequence>
<dbReference type="GO" id="GO:0005829">
    <property type="term" value="C:cytosol"/>
    <property type="evidence" value="ECO:0007669"/>
    <property type="project" value="TreeGrafter"/>
</dbReference>
<dbReference type="SUPFAM" id="SSF51430">
    <property type="entry name" value="NAD(P)-linked oxidoreductase"/>
    <property type="match status" value="1"/>
</dbReference>
<evidence type="ECO:0000259" key="1">
    <source>
        <dbReference type="Pfam" id="PF00248"/>
    </source>
</evidence>
<accession>A0A7W9FKU7</accession>
<evidence type="ECO:0000313" key="3">
    <source>
        <dbReference type="Proteomes" id="UP000523821"/>
    </source>
</evidence>
<dbReference type="EC" id="1.1.1.122" evidence="2"/>
<dbReference type="GO" id="GO:0047834">
    <property type="term" value="F:D-threo-aldose 1-dehydrogenase activity"/>
    <property type="evidence" value="ECO:0007669"/>
    <property type="project" value="UniProtKB-EC"/>
</dbReference>
<comment type="caution">
    <text evidence="2">The sequence shown here is derived from an EMBL/GenBank/DDBJ whole genome shotgun (WGS) entry which is preliminary data.</text>
</comment>
<dbReference type="InterPro" id="IPR020471">
    <property type="entry name" value="AKR"/>
</dbReference>
<dbReference type="AlphaFoldDB" id="A0A7W9FKU7"/>
<dbReference type="PANTHER" id="PTHR42686:SF1">
    <property type="entry name" value="GH17980P-RELATED"/>
    <property type="match status" value="1"/>
</dbReference>
<dbReference type="InterPro" id="IPR023210">
    <property type="entry name" value="NADP_OxRdtase_dom"/>
</dbReference>
<keyword evidence="3" id="KW-1185">Reference proteome</keyword>
<dbReference type="Proteomes" id="UP000523821">
    <property type="component" value="Unassembled WGS sequence"/>
</dbReference>
<dbReference type="InterPro" id="IPR036812">
    <property type="entry name" value="NAD(P)_OxRdtase_dom_sf"/>
</dbReference>
<evidence type="ECO:0000313" key="2">
    <source>
        <dbReference type="EMBL" id="MBB5751603.1"/>
    </source>
</evidence>
<dbReference type="RefSeq" id="WP_183852419.1">
    <property type="nucleotide sequence ID" value="NZ_JACHOO010000001.1"/>
</dbReference>
<organism evidence="2 3">
    <name type="scientific">Prosthecomicrobium pneumaticum</name>
    <dbReference type="NCBI Taxonomy" id="81895"/>
    <lineage>
        <taxon>Bacteria</taxon>
        <taxon>Pseudomonadati</taxon>
        <taxon>Pseudomonadota</taxon>
        <taxon>Alphaproteobacteria</taxon>
        <taxon>Hyphomicrobiales</taxon>
        <taxon>Kaistiaceae</taxon>
        <taxon>Prosthecomicrobium</taxon>
    </lineage>
</organism>